<evidence type="ECO:0000313" key="4">
    <source>
        <dbReference type="Proteomes" id="UP001346149"/>
    </source>
</evidence>
<dbReference type="EMBL" id="JAXQNO010000001">
    <property type="protein sequence ID" value="KAK4804881.1"/>
    <property type="molecule type" value="Genomic_DNA"/>
</dbReference>
<dbReference type="AlphaFoldDB" id="A0AAN7MIZ8"/>
<dbReference type="Pfam" id="PF04784">
    <property type="entry name" value="DUF547"/>
    <property type="match status" value="1"/>
</dbReference>
<gene>
    <name evidence="3" type="ORF">SAY86_004698</name>
</gene>
<sequence>MLSADHVTRATTLQKDVQNLQLQLKDQIMVRQMLEKAMSQNQYACDAAQSTNHPSKEAEKLIEEVAVLEAEVAYLEKYVLFLCRRRFAHQVSEDKDSAPVIENGENIMLRQSGSENHTSLSSLFCRSLSCSNRIFPPVKSPSGSDSTYHSLPLSMLEQAEPSTSSMTSLGEYLQVSAFDPEWETPNRISEEMIKSISRIYCELAKPPLMATHYFPCSSPLSLSGQNEIWGPNNVYCFSTFNSNFCNPFSINHSRELGACAYLVEVKSISCSRERLKNIEYMLRKYRSLVQQLRQVNPSKLKHEEKLAFWINVYNSLTMHVLFFYSFYKIFYDKINLLLQTAYDVGGHAISLEVIRNVILQCNLLLPVQWLRLIIPSRWNSKEKDVPKSYAIDFPEHLLPFALSSGSYSDPAVWLYKPGKVFKGLKAAREEYLQSNISFQKDKILIPKLVQNYAKRSCLSLEDLLGIVLCRSTGSDSPSSVCKYHQRRKTPKSIEWIPHRFNFRYLLSSELA</sequence>
<dbReference type="InterPro" id="IPR025757">
    <property type="entry name" value="MIP1_Leuzipper"/>
</dbReference>
<comment type="caution">
    <text evidence="3">The sequence shown here is derived from an EMBL/GenBank/DDBJ whole genome shotgun (WGS) entry which is preliminary data.</text>
</comment>
<name>A0AAN7MIZ8_TRANT</name>
<accession>A0AAN7MIZ8</accession>
<dbReference type="PANTHER" id="PTHR23054:SF20">
    <property type="entry name" value="DUF547 DOMAIN-CONTAINING PROTEIN"/>
    <property type="match status" value="1"/>
</dbReference>
<feature type="domain" description="DUF547" evidence="1">
    <location>
        <begin position="298"/>
        <end position="432"/>
    </location>
</feature>
<evidence type="ECO:0000259" key="2">
    <source>
        <dbReference type="Pfam" id="PF14389"/>
    </source>
</evidence>
<dbReference type="Proteomes" id="UP001346149">
    <property type="component" value="Unassembled WGS sequence"/>
</dbReference>
<reference evidence="3 4" key="1">
    <citation type="journal article" date="2023" name="Hortic Res">
        <title>Pangenome of water caltrop reveals structural variations and asymmetric subgenome divergence after allopolyploidization.</title>
        <authorList>
            <person name="Zhang X."/>
            <person name="Chen Y."/>
            <person name="Wang L."/>
            <person name="Yuan Y."/>
            <person name="Fang M."/>
            <person name="Shi L."/>
            <person name="Lu R."/>
            <person name="Comes H.P."/>
            <person name="Ma Y."/>
            <person name="Chen Y."/>
            <person name="Huang G."/>
            <person name="Zhou Y."/>
            <person name="Zheng Z."/>
            <person name="Qiu Y."/>
        </authorList>
    </citation>
    <scope>NUCLEOTIDE SEQUENCE [LARGE SCALE GENOMIC DNA]</scope>
    <source>
        <strain evidence="3">F231</strain>
    </source>
</reference>
<organism evidence="3 4">
    <name type="scientific">Trapa natans</name>
    <name type="common">Water chestnut</name>
    <dbReference type="NCBI Taxonomy" id="22666"/>
    <lineage>
        <taxon>Eukaryota</taxon>
        <taxon>Viridiplantae</taxon>
        <taxon>Streptophyta</taxon>
        <taxon>Embryophyta</taxon>
        <taxon>Tracheophyta</taxon>
        <taxon>Spermatophyta</taxon>
        <taxon>Magnoliopsida</taxon>
        <taxon>eudicotyledons</taxon>
        <taxon>Gunneridae</taxon>
        <taxon>Pentapetalae</taxon>
        <taxon>rosids</taxon>
        <taxon>malvids</taxon>
        <taxon>Myrtales</taxon>
        <taxon>Lythraceae</taxon>
        <taxon>Trapa</taxon>
    </lineage>
</organism>
<dbReference type="InterPro" id="IPR006869">
    <property type="entry name" value="DUF547"/>
</dbReference>
<evidence type="ECO:0000259" key="1">
    <source>
        <dbReference type="Pfam" id="PF04784"/>
    </source>
</evidence>
<dbReference type="PANTHER" id="PTHR23054">
    <property type="entry name" value="TERNARY COMPLEX FACTOR MIP1, LEUCINE-ZIPPER-RELATED"/>
    <property type="match status" value="1"/>
</dbReference>
<proteinExistence type="predicted"/>
<feature type="domain" description="Ternary complex factor MIP1 leucine-zipper" evidence="2">
    <location>
        <begin position="9"/>
        <end position="86"/>
    </location>
</feature>
<protein>
    <submittedName>
        <fullName evidence="3">Uncharacterized protein</fullName>
    </submittedName>
</protein>
<dbReference type="Pfam" id="PF14389">
    <property type="entry name" value="Lzipper-MIP1"/>
    <property type="match status" value="1"/>
</dbReference>
<keyword evidence="4" id="KW-1185">Reference proteome</keyword>
<evidence type="ECO:0000313" key="3">
    <source>
        <dbReference type="EMBL" id="KAK4804881.1"/>
    </source>
</evidence>